<evidence type="ECO:0000259" key="1">
    <source>
        <dbReference type="PROSITE" id="PS51464"/>
    </source>
</evidence>
<gene>
    <name evidence="2" type="ORF">DRJ26_00010</name>
</gene>
<evidence type="ECO:0000313" key="3">
    <source>
        <dbReference type="Proteomes" id="UP000269499"/>
    </source>
</evidence>
<sequence length="316" mass="34559">MAEELLRAIRFDWFDQLNNLVDIALSSLESISIVAEGGGYTSAISAVASFKSLVGVNVGCFHPREYATYAAPYASENELVIFLTRGSPIPPRTKNAIKTCNIMNLKTAIVVAGELLEEDEDVLEYVETLVELSAPNDKLAAAHHIATTSLLISLAAEIAKRTIQNPRAKEILSQIMSLGGGAELDEEIEREAAKVIEEAASKSRAYIYAGPTLYGLALKICRDMTANLDGTYIPYKIEEHPYVTRGLKSEDYVVILKTDLEENSARELSNFLKLRGIDASTLEFKGDPLLAPIGLGAAILHKLKNLISTVKVEDMW</sequence>
<dbReference type="SUPFAM" id="SSF53697">
    <property type="entry name" value="SIS domain"/>
    <property type="match status" value="1"/>
</dbReference>
<accession>A0A497F9K7</accession>
<dbReference type="InterPro" id="IPR001347">
    <property type="entry name" value="SIS_dom"/>
</dbReference>
<evidence type="ECO:0000313" key="2">
    <source>
        <dbReference type="EMBL" id="RLE55959.1"/>
    </source>
</evidence>
<dbReference type="Proteomes" id="UP000269499">
    <property type="component" value="Unassembled WGS sequence"/>
</dbReference>
<feature type="domain" description="SIS" evidence="1">
    <location>
        <begin position="21"/>
        <end position="169"/>
    </location>
</feature>
<dbReference type="GO" id="GO:0097367">
    <property type="term" value="F:carbohydrate derivative binding"/>
    <property type="evidence" value="ECO:0007669"/>
    <property type="project" value="InterPro"/>
</dbReference>
<organism evidence="2 3">
    <name type="scientific">Thermoproteota archaeon</name>
    <dbReference type="NCBI Taxonomy" id="2056631"/>
    <lineage>
        <taxon>Archaea</taxon>
        <taxon>Thermoproteota</taxon>
    </lineage>
</organism>
<name>A0A497F9K7_9CREN</name>
<dbReference type="EMBL" id="QMRA01000001">
    <property type="protein sequence ID" value="RLE55959.1"/>
    <property type="molecule type" value="Genomic_DNA"/>
</dbReference>
<proteinExistence type="predicted"/>
<dbReference type="AlphaFoldDB" id="A0A497F9K7"/>
<protein>
    <recommendedName>
        <fullName evidence="1">SIS domain-containing protein</fullName>
    </recommendedName>
</protein>
<dbReference type="PROSITE" id="PS51464">
    <property type="entry name" value="SIS"/>
    <property type="match status" value="1"/>
</dbReference>
<comment type="caution">
    <text evidence="2">The sequence shown here is derived from an EMBL/GenBank/DDBJ whole genome shotgun (WGS) entry which is preliminary data.</text>
</comment>
<dbReference type="Gene3D" id="3.40.50.10490">
    <property type="entry name" value="Glucose-6-phosphate isomerase like protein, domain 1"/>
    <property type="match status" value="1"/>
</dbReference>
<dbReference type="GO" id="GO:1901135">
    <property type="term" value="P:carbohydrate derivative metabolic process"/>
    <property type="evidence" value="ECO:0007669"/>
    <property type="project" value="InterPro"/>
</dbReference>
<dbReference type="InterPro" id="IPR046348">
    <property type="entry name" value="SIS_dom_sf"/>
</dbReference>
<reference evidence="2 3" key="1">
    <citation type="submission" date="2018-06" db="EMBL/GenBank/DDBJ databases">
        <title>Extensive metabolic versatility and redundancy in microbially diverse, dynamic hydrothermal sediments.</title>
        <authorList>
            <person name="Dombrowski N."/>
            <person name="Teske A."/>
            <person name="Baker B.J."/>
        </authorList>
    </citation>
    <scope>NUCLEOTIDE SEQUENCE [LARGE SCALE GENOMIC DNA]</scope>
    <source>
        <strain evidence="2">B20_G2</strain>
    </source>
</reference>